<dbReference type="SMART" id="SM01082">
    <property type="entry name" value="CHZ"/>
    <property type="match status" value="1"/>
</dbReference>
<proteinExistence type="inferred from homology"/>
<dbReference type="AlphaFoldDB" id="A0AAD9Z1N0"/>
<dbReference type="Pfam" id="PF09649">
    <property type="entry name" value="CHZ"/>
    <property type="match status" value="1"/>
</dbReference>
<feature type="compositionally biased region" description="Polar residues" evidence="7">
    <location>
        <begin position="1"/>
        <end position="21"/>
    </location>
</feature>
<evidence type="ECO:0000313" key="9">
    <source>
        <dbReference type="EMBL" id="KAK3170054.1"/>
    </source>
</evidence>
<feature type="compositionally biased region" description="Acidic residues" evidence="7">
    <location>
        <begin position="40"/>
        <end position="57"/>
    </location>
</feature>
<name>A0AAD9Z1N0_9LECA</name>
<feature type="domain" description="Histone chaperone" evidence="8">
    <location>
        <begin position="85"/>
        <end position="122"/>
    </location>
</feature>
<comment type="subcellular location">
    <subcellularLocation>
        <location evidence="2">Nucleus</location>
    </subcellularLocation>
</comment>
<evidence type="ECO:0000256" key="4">
    <source>
        <dbReference type="ARBA" id="ARBA00023186"/>
    </source>
</evidence>
<dbReference type="Proteomes" id="UP001276659">
    <property type="component" value="Unassembled WGS sequence"/>
</dbReference>
<dbReference type="InterPro" id="IPR019098">
    <property type="entry name" value="Histone_chaperone_domain_CHZ"/>
</dbReference>
<keyword evidence="10" id="KW-1185">Reference proteome</keyword>
<evidence type="ECO:0000313" key="10">
    <source>
        <dbReference type="Proteomes" id="UP001276659"/>
    </source>
</evidence>
<organism evidence="9 10">
    <name type="scientific">Lepraria neglecta</name>
    <dbReference type="NCBI Taxonomy" id="209136"/>
    <lineage>
        <taxon>Eukaryota</taxon>
        <taxon>Fungi</taxon>
        <taxon>Dikarya</taxon>
        <taxon>Ascomycota</taxon>
        <taxon>Pezizomycotina</taxon>
        <taxon>Lecanoromycetes</taxon>
        <taxon>OSLEUM clade</taxon>
        <taxon>Lecanoromycetidae</taxon>
        <taxon>Lecanorales</taxon>
        <taxon>Lecanorineae</taxon>
        <taxon>Stereocaulaceae</taxon>
        <taxon>Lepraria</taxon>
    </lineage>
</organism>
<evidence type="ECO:0000256" key="2">
    <source>
        <dbReference type="ARBA" id="ARBA00004123"/>
    </source>
</evidence>
<reference evidence="9" key="1">
    <citation type="submission" date="2022-11" db="EMBL/GenBank/DDBJ databases">
        <title>Chromosomal genome sequence assembly and mating type (MAT) locus characterization of the leprose asexual lichenized fungus Lepraria neglecta (Nyl.) Erichsen.</title>
        <authorList>
            <person name="Allen J.L."/>
            <person name="Pfeffer B."/>
        </authorList>
    </citation>
    <scope>NUCLEOTIDE SEQUENCE</scope>
    <source>
        <strain evidence="9">Allen 5258</strain>
    </source>
</reference>
<evidence type="ECO:0000256" key="7">
    <source>
        <dbReference type="SAM" id="MobiDB-lite"/>
    </source>
</evidence>
<evidence type="ECO:0000259" key="8">
    <source>
        <dbReference type="SMART" id="SM01082"/>
    </source>
</evidence>
<dbReference type="GO" id="GO:0005634">
    <property type="term" value="C:nucleus"/>
    <property type="evidence" value="ECO:0007669"/>
    <property type="project" value="UniProtKB-SubCell"/>
</dbReference>
<evidence type="ECO:0000256" key="6">
    <source>
        <dbReference type="ARBA" id="ARBA00025877"/>
    </source>
</evidence>
<comment type="similarity">
    <text evidence="3">Belongs to the CHZ1 family.</text>
</comment>
<feature type="region of interest" description="Disordered" evidence="7">
    <location>
        <begin position="115"/>
        <end position="144"/>
    </location>
</feature>
<gene>
    <name evidence="9" type="ORF">OEA41_009439</name>
</gene>
<feature type="compositionally biased region" description="Acidic residues" evidence="7">
    <location>
        <begin position="122"/>
        <end position="144"/>
    </location>
</feature>
<comment type="caution">
    <text evidence="9">The sequence shown here is derived from an EMBL/GenBank/DDBJ whole genome shotgun (WGS) entry which is preliminary data.</text>
</comment>
<sequence length="144" mass="15569">MASNQGSADPTAGGTETNPAQTVAEGKGKGKADPTQDVSMGEEDSSSDEETGAEDEVWSTAFTAPILHNAVADIFCSQTKDEPEEDDEDNMEEIDTDNIISDGRRTRGKTIDFAEAAKNAGDELEDDDEDDDDDFEEKDEEMHD</sequence>
<comment type="subunit">
    <text evidence="6">Forms a heterotrimer with H2A.Z-H2B, stabilizing the association of the histone dimer. Also, with a lower affinity, forms a heterotrimer with H2A-H2B.</text>
</comment>
<keyword evidence="5" id="KW-0539">Nucleus</keyword>
<dbReference type="EMBL" id="JASNWA010000009">
    <property type="protein sequence ID" value="KAK3170054.1"/>
    <property type="molecule type" value="Genomic_DNA"/>
</dbReference>
<feature type="region of interest" description="Disordered" evidence="7">
    <location>
        <begin position="1"/>
        <end position="61"/>
    </location>
</feature>
<evidence type="ECO:0000256" key="5">
    <source>
        <dbReference type="ARBA" id="ARBA00023242"/>
    </source>
</evidence>
<evidence type="ECO:0000256" key="1">
    <source>
        <dbReference type="ARBA" id="ARBA00002212"/>
    </source>
</evidence>
<evidence type="ECO:0000256" key="3">
    <source>
        <dbReference type="ARBA" id="ARBA00008057"/>
    </source>
</evidence>
<protein>
    <recommendedName>
        <fullName evidence="8">Histone chaperone domain-containing protein</fullName>
    </recommendedName>
</protein>
<keyword evidence="4" id="KW-0143">Chaperone</keyword>
<comment type="function">
    <text evidence="1">Forms a chaperone-bound H2A.Z-H2B complex that acts as a source for SWR1 complex-dependent H2A to H2A.Z histone replacement in chromatin.</text>
</comment>
<accession>A0AAD9Z1N0</accession>